<evidence type="ECO:0000313" key="2">
    <source>
        <dbReference type="Proteomes" id="UP001497700"/>
    </source>
</evidence>
<proteinExistence type="predicted"/>
<evidence type="ECO:0000313" key="1">
    <source>
        <dbReference type="EMBL" id="KAI4860446.1"/>
    </source>
</evidence>
<sequence>MAFSPSFLEILIITCALLVIGQAVTTTQPVDQDVASGIPASMIAPTTPHVPAMTKLLYAAVFIQEINLVFALALGLIIPVAALFFFVVEFPWFRRDLGAYAR</sequence>
<gene>
    <name evidence="1" type="ORF">F4820DRAFT_436861</name>
</gene>
<keyword evidence="2" id="KW-1185">Reference proteome</keyword>
<organism evidence="1 2">
    <name type="scientific">Hypoxylon rubiginosum</name>
    <dbReference type="NCBI Taxonomy" id="110542"/>
    <lineage>
        <taxon>Eukaryota</taxon>
        <taxon>Fungi</taxon>
        <taxon>Dikarya</taxon>
        <taxon>Ascomycota</taxon>
        <taxon>Pezizomycotina</taxon>
        <taxon>Sordariomycetes</taxon>
        <taxon>Xylariomycetidae</taxon>
        <taxon>Xylariales</taxon>
        <taxon>Hypoxylaceae</taxon>
        <taxon>Hypoxylon</taxon>
    </lineage>
</organism>
<protein>
    <submittedName>
        <fullName evidence="1">Uncharacterized protein</fullName>
    </submittedName>
</protein>
<dbReference type="Proteomes" id="UP001497700">
    <property type="component" value="Unassembled WGS sequence"/>
</dbReference>
<dbReference type="EMBL" id="MU393586">
    <property type="protein sequence ID" value="KAI4860446.1"/>
    <property type="molecule type" value="Genomic_DNA"/>
</dbReference>
<comment type="caution">
    <text evidence="1">The sequence shown here is derived from an EMBL/GenBank/DDBJ whole genome shotgun (WGS) entry which is preliminary data.</text>
</comment>
<reference evidence="1 2" key="1">
    <citation type="journal article" date="2022" name="New Phytol.">
        <title>Ecological generalism drives hyperdiversity of secondary metabolite gene clusters in xylarialean endophytes.</title>
        <authorList>
            <person name="Franco M.E.E."/>
            <person name="Wisecaver J.H."/>
            <person name="Arnold A.E."/>
            <person name="Ju Y.M."/>
            <person name="Slot J.C."/>
            <person name="Ahrendt S."/>
            <person name="Moore L.P."/>
            <person name="Eastman K.E."/>
            <person name="Scott K."/>
            <person name="Konkel Z."/>
            <person name="Mondo S.J."/>
            <person name="Kuo A."/>
            <person name="Hayes R.D."/>
            <person name="Haridas S."/>
            <person name="Andreopoulos B."/>
            <person name="Riley R."/>
            <person name="LaButti K."/>
            <person name="Pangilinan J."/>
            <person name="Lipzen A."/>
            <person name="Amirebrahimi M."/>
            <person name="Yan J."/>
            <person name="Adam C."/>
            <person name="Keymanesh K."/>
            <person name="Ng V."/>
            <person name="Louie K."/>
            <person name="Northen T."/>
            <person name="Drula E."/>
            <person name="Henrissat B."/>
            <person name="Hsieh H.M."/>
            <person name="Youens-Clark K."/>
            <person name="Lutzoni F."/>
            <person name="Miadlikowska J."/>
            <person name="Eastwood D.C."/>
            <person name="Hamelin R.C."/>
            <person name="Grigoriev I.V."/>
            <person name="U'Ren J.M."/>
        </authorList>
    </citation>
    <scope>NUCLEOTIDE SEQUENCE [LARGE SCALE GENOMIC DNA]</scope>
    <source>
        <strain evidence="1 2">CBS 119005</strain>
    </source>
</reference>
<accession>A0ACB9YMM1</accession>
<name>A0ACB9YMM1_9PEZI</name>